<dbReference type="EMBL" id="KZ512679">
    <property type="protein sequence ID" value="PKU31506.1"/>
    <property type="molecule type" value="Genomic_DNA"/>
</dbReference>
<feature type="signal peptide" evidence="1">
    <location>
        <begin position="1"/>
        <end position="20"/>
    </location>
</feature>
<reference evidence="3" key="1">
    <citation type="submission" date="2017-11" db="EMBL/GenBank/DDBJ databases">
        <authorList>
            <person name="Lima N.C."/>
            <person name="Parody-Merino A.M."/>
            <person name="Battley P.F."/>
            <person name="Fidler A.E."/>
            <person name="Prosdocimi F."/>
        </authorList>
    </citation>
    <scope>NUCLEOTIDE SEQUENCE [LARGE SCALE GENOMIC DNA]</scope>
</reference>
<keyword evidence="2" id="KW-0548">Nucleotidyltransferase</keyword>
<keyword evidence="3" id="KW-1185">Reference proteome</keyword>
<evidence type="ECO:0000313" key="2">
    <source>
        <dbReference type="EMBL" id="PKU31506.1"/>
    </source>
</evidence>
<accession>A0A2I0TCK7</accession>
<dbReference type="GO" id="GO:0031012">
    <property type="term" value="C:extracellular matrix"/>
    <property type="evidence" value="ECO:0007669"/>
    <property type="project" value="TreeGrafter"/>
</dbReference>
<dbReference type="GO" id="GO:0061343">
    <property type="term" value="P:cell adhesion involved in heart morphogenesis"/>
    <property type="evidence" value="ECO:0007669"/>
    <property type="project" value="TreeGrafter"/>
</dbReference>
<protein>
    <submittedName>
        <fullName evidence="2">Rna-directed dna polymerase from mobile element jockey-like</fullName>
    </submittedName>
</protein>
<sequence length="196" mass="22527">MTSLDLLVTLFLMHPRMPLAFLATRAQSRRFLQCIDDNFLTQMLEEPTRRDALLDLVLTNKEGLVEDVKVGGSLGCSDHEKMEFRIVGTMHKTSRTETLDFRRANFDLFKKLLGETSWDRALEGREAPESWSIFKHLQTFFKYISSKRKTRENVGPLLNEVGALVTENAEKAEFFALIFTAKAVPQEPQTLEVERD</sequence>
<proteinExistence type="predicted"/>
<keyword evidence="1" id="KW-0732">Signal</keyword>
<evidence type="ECO:0000313" key="3">
    <source>
        <dbReference type="Proteomes" id="UP000233556"/>
    </source>
</evidence>
<dbReference type="GO" id="GO:0003964">
    <property type="term" value="F:RNA-directed DNA polymerase activity"/>
    <property type="evidence" value="ECO:0007669"/>
    <property type="project" value="UniProtKB-KW"/>
</dbReference>
<keyword evidence="2" id="KW-0695">RNA-directed DNA polymerase</keyword>
<dbReference type="GO" id="GO:0007508">
    <property type="term" value="P:larval heart development"/>
    <property type="evidence" value="ECO:0007669"/>
    <property type="project" value="TreeGrafter"/>
</dbReference>
<reference evidence="3" key="2">
    <citation type="submission" date="2017-12" db="EMBL/GenBank/DDBJ databases">
        <title>Genome sequence of the Bar-tailed Godwit (Limosa lapponica baueri).</title>
        <authorList>
            <person name="Lima N.C.B."/>
            <person name="Parody-Merino A.M."/>
            <person name="Battley P.F."/>
            <person name="Fidler A.E."/>
            <person name="Prosdocimi F."/>
        </authorList>
    </citation>
    <scope>NUCLEOTIDE SEQUENCE [LARGE SCALE GENOMIC DNA]</scope>
</reference>
<name>A0A2I0TCK7_LIMLA</name>
<organism evidence="2 3">
    <name type="scientific">Limosa lapponica baueri</name>
    <dbReference type="NCBI Taxonomy" id="1758121"/>
    <lineage>
        <taxon>Eukaryota</taxon>
        <taxon>Metazoa</taxon>
        <taxon>Chordata</taxon>
        <taxon>Craniata</taxon>
        <taxon>Vertebrata</taxon>
        <taxon>Euteleostomi</taxon>
        <taxon>Archelosauria</taxon>
        <taxon>Archosauria</taxon>
        <taxon>Dinosauria</taxon>
        <taxon>Saurischia</taxon>
        <taxon>Theropoda</taxon>
        <taxon>Coelurosauria</taxon>
        <taxon>Aves</taxon>
        <taxon>Neognathae</taxon>
        <taxon>Neoaves</taxon>
        <taxon>Charadriiformes</taxon>
        <taxon>Scolopacidae</taxon>
        <taxon>Limosa</taxon>
    </lineage>
</organism>
<dbReference type="AlphaFoldDB" id="A0A2I0TCK7"/>
<dbReference type="PANTHER" id="PTHR33395">
    <property type="entry name" value="TRANSCRIPTASE, PUTATIVE-RELATED-RELATED"/>
    <property type="match status" value="1"/>
</dbReference>
<dbReference type="Proteomes" id="UP000233556">
    <property type="component" value="Unassembled WGS sequence"/>
</dbReference>
<dbReference type="PANTHER" id="PTHR33395:SF22">
    <property type="entry name" value="REVERSE TRANSCRIPTASE DOMAIN-CONTAINING PROTEIN"/>
    <property type="match status" value="1"/>
</dbReference>
<dbReference type="OrthoDB" id="6118220at2759"/>
<evidence type="ECO:0000256" key="1">
    <source>
        <dbReference type="SAM" id="SignalP"/>
    </source>
</evidence>
<gene>
    <name evidence="2" type="ORF">llap_18185</name>
</gene>
<keyword evidence="2" id="KW-0808">Transferase</keyword>
<feature type="chain" id="PRO_5014187731" evidence="1">
    <location>
        <begin position="21"/>
        <end position="196"/>
    </location>
</feature>